<reference evidence="3" key="1">
    <citation type="submission" date="2016-09" db="EMBL/GenBank/DDBJ databases">
        <authorList>
            <person name="Koehorst J."/>
        </authorList>
    </citation>
    <scope>NUCLEOTIDE SEQUENCE [LARGE SCALE GENOMIC DNA]</scope>
</reference>
<feature type="region of interest" description="Disordered" evidence="1">
    <location>
        <begin position="28"/>
        <end position="48"/>
    </location>
</feature>
<organism evidence="2 3">
    <name type="scientific">Akkermansia glycaniphila</name>
    <dbReference type="NCBI Taxonomy" id="1679444"/>
    <lineage>
        <taxon>Bacteria</taxon>
        <taxon>Pseudomonadati</taxon>
        <taxon>Verrucomicrobiota</taxon>
        <taxon>Verrucomicrobiia</taxon>
        <taxon>Verrucomicrobiales</taxon>
        <taxon>Akkermansiaceae</taxon>
        <taxon>Akkermansia</taxon>
    </lineage>
</organism>
<feature type="compositionally biased region" description="Basic and acidic residues" evidence="1">
    <location>
        <begin position="28"/>
        <end position="41"/>
    </location>
</feature>
<keyword evidence="3" id="KW-1185">Reference proteome</keyword>
<dbReference type="EMBL" id="LT629973">
    <property type="protein sequence ID" value="SEH84718.1"/>
    <property type="molecule type" value="Genomic_DNA"/>
</dbReference>
<dbReference type="AlphaFoldDB" id="A0A1C7PBL5"/>
<dbReference type="STRING" id="1679444.PYTT_1181"/>
<gene>
    <name evidence="2" type="ORF">PYTT_1181</name>
</gene>
<evidence type="ECO:0000313" key="3">
    <source>
        <dbReference type="Proteomes" id="UP000176204"/>
    </source>
</evidence>
<dbReference type="Proteomes" id="UP000176204">
    <property type="component" value="Chromosome I"/>
</dbReference>
<sequence>MIYIVLAVILLGIAVPVFLVGRHKDIPVESSGDEHTERPATENESSETLRHRLGMLETLLSVEDRFPGECGWSDRKEPRDTFRFNDGEHAATDFHFLPDGWLAILETCTCANPDIAAIAAGFPDASPQREILDSVAGKKTVTGIISMQNGVLRCYPDEIQLEGHLWPLFGSEDELAAYAADYRFL</sequence>
<protein>
    <submittedName>
        <fullName evidence="2">Uncharacterized protein</fullName>
    </submittedName>
</protein>
<evidence type="ECO:0000313" key="2">
    <source>
        <dbReference type="EMBL" id="SEH84718.1"/>
    </source>
</evidence>
<dbReference type="KEGG" id="agl:PYTT_1181"/>
<dbReference type="RefSeq" id="WP_067776113.1">
    <property type="nucleotide sequence ID" value="NZ_LIGX01000026.1"/>
</dbReference>
<accession>A0A1C7PBL5</accession>
<proteinExistence type="predicted"/>
<evidence type="ECO:0000256" key="1">
    <source>
        <dbReference type="SAM" id="MobiDB-lite"/>
    </source>
</evidence>
<name>A0A1C7PBL5_9BACT</name>